<sequence>MTPHMMLNTRSLTPPSRTYYIRETVVVAAKVRNENGRAFSNGRKGSIATLRPAAASKVRNGWKADARSLLVKLVAVAVATSQSHLHAPRRGVCDSQGQELKQQGETMATVAGELPVGGRRDDHLSGTPRAHSADRWIFVAMAMWFIGIVLVGFIPDSMMKVGMVRAGARAPFPLVLHVHAVLMGSFLLLLLAQTLMVATGRCALHKQVGVAAFVLVPALVVVGLLLAPTMYYQVWGGAHFGPPQVRAALAPVVPLLENILLLQINAGVLFAAFMTIALRARATHSGLHKRMVFLATAVPLGAAIDRMSWLPSSMPANPWATDAYVLAALAPLFVWDVVRHRRIHQAYVLFLGLYVPAAALVIVAWDKPWWHAAAHRIMGV</sequence>
<evidence type="ECO:0000313" key="3">
    <source>
        <dbReference type="Proteomes" id="UP000033202"/>
    </source>
</evidence>
<dbReference type="Proteomes" id="UP000033202">
    <property type="component" value="Unassembled WGS sequence"/>
</dbReference>
<dbReference type="RefSeq" id="WP_217995445.1">
    <property type="nucleotide sequence ID" value="NZ_BBWU01000053.1"/>
</dbReference>
<evidence type="ECO:0000313" key="2">
    <source>
        <dbReference type="EMBL" id="GAO40984.1"/>
    </source>
</evidence>
<feature type="transmembrane region" description="Helical" evidence="1">
    <location>
        <begin position="292"/>
        <end position="310"/>
    </location>
</feature>
<dbReference type="EMBL" id="BBWU01000053">
    <property type="protein sequence ID" value="GAO40984.1"/>
    <property type="molecule type" value="Genomic_DNA"/>
</dbReference>
<name>A0A0E9MTU6_9SPHN</name>
<comment type="caution">
    <text evidence="2">The sequence shown here is derived from an EMBL/GenBank/DDBJ whole genome shotgun (WGS) entry which is preliminary data.</text>
</comment>
<keyword evidence="3" id="KW-1185">Reference proteome</keyword>
<feature type="transmembrane region" description="Helical" evidence="1">
    <location>
        <begin position="136"/>
        <end position="154"/>
    </location>
</feature>
<feature type="transmembrane region" description="Helical" evidence="1">
    <location>
        <begin position="174"/>
        <end position="198"/>
    </location>
</feature>
<feature type="transmembrane region" description="Helical" evidence="1">
    <location>
        <begin position="210"/>
        <end position="232"/>
    </location>
</feature>
<keyword evidence="1" id="KW-0812">Transmembrane</keyword>
<accession>A0A0E9MTU6</accession>
<reference evidence="2 3" key="1">
    <citation type="submission" date="2015-04" db="EMBL/GenBank/DDBJ databases">
        <title>Whole genome shotgun sequence of Sphingomonas changbaiensis NBRC 104936.</title>
        <authorList>
            <person name="Katano-Makiyama Y."/>
            <person name="Hosoyama A."/>
            <person name="Hashimoto M."/>
            <person name="Noguchi M."/>
            <person name="Tsuchikane K."/>
            <person name="Ohji S."/>
            <person name="Yamazoe A."/>
            <person name="Ichikawa N."/>
            <person name="Kimura A."/>
            <person name="Fujita N."/>
        </authorList>
    </citation>
    <scope>NUCLEOTIDE SEQUENCE [LARGE SCALE GENOMIC DNA]</scope>
    <source>
        <strain evidence="2 3">NBRC 104936</strain>
    </source>
</reference>
<feature type="transmembrane region" description="Helical" evidence="1">
    <location>
        <begin position="347"/>
        <end position="365"/>
    </location>
</feature>
<feature type="transmembrane region" description="Helical" evidence="1">
    <location>
        <begin position="316"/>
        <end position="335"/>
    </location>
</feature>
<protein>
    <submittedName>
        <fullName evidence="2">Uncharacterized protein</fullName>
    </submittedName>
</protein>
<evidence type="ECO:0000256" key="1">
    <source>
        <dbReference type="SAM" id="Phobius"/>
    </source>
</evidence>
<feature type="transmembrane region" description="Helical" evidence="1">
    <location>
        <begin position="259"/>
        <end position="280"/>
    </location>
</feature>
<dbReference type="AlphaFoldDB" id="A0A0E9MTU6"/>
<keyword evidence="1" id="KW-0472">Membrane</keyword>
<gene>
    <name evidence="2" type="ORF">SCH01S_53_00560</name>
</gene>
<organism evidence="2 3">
    <name type="scientific">Sphingomonas changbaiensis NBRC 104936</name>
    <dbReference type="NCBI Taxonomy" id="1219043"/>
    <lineage>
        <taxon>Bacteria</taxon>
        <taxon>Pseudomonadati</taxon>
        <taxon>Pseudomonadota</taxon>
        <taxon>Alphaproteobacteria</taxon>
        <taxon>Sphingomonadales</taxon>
        <taxon>Sphingomonadaceae</taxon>
        <taxon>Sphingomonas</taxon>
    </lineage>
</organism>
<keyword evidence="1" id="KW-1133">Transmembrane helix</keyword>
<proteinExistence type="predicted"/>